<protein>
    <submittedName>
        <fullName evidence="1">Uncharacterized protein</fullName>
    </submittedName>
</protein>
<dbReference type="AlphaFoldDB" id="A0ABD3VVM2"/>
<proteinExistence type="predicted"/>
<comment type="caution">
    <text evidence="1">The sequence shown here is derived from an EMBL/GenBank/DDBJ whole genome shotgun (WGS) entry which is preliminary data.</text>
</comment>
<reference evidence="1 2" key="1">
    <citation type="submission" date="2024-11" db="EMBL/GenBank/DDBJ databases">
        <title>Chromosome-level genome assembly of the freshwater bivalve Anodonta woodiana.</title>
        <authorList>
            <person name="Chen X."/>
        </authorList>
    </citation>
    <scope>NUCLEOTIDE SEQUENCE [LARGE SCALE GENOMIC DNA]</scope>
    <source>
        <strain evidence="1">MN2024</strain>
        <tissue evidence="1">Gills</tissue>
    </source>
</reference>
<dbReference type="Proteomes" id="UP001634394">
    <property type="component" value="Unassembled WGS sequence"/>
</dbReference>
<keyword evidence="2" id="KW-1185">Reference proteome</keyword>
<evidence type="ECO:0000313" key="1">
    <source>
        <dbReference type="EMBL" id="KAL3865632.1"/>
    </source>
</evidence>
<accession>A0ABD3VVM2</accession>
<organism evidence="1 2">
    <name type="scientific">Sinanodonta woodiana</name>
    <name type="common">Chinese pond mussel</name>
    <name type="synonym">Anodonta woodiana</name>
    <dbReference type="NCBI Taxonomy" id="1069815"/>
    <lineage>
        <taxon>Eukaryota</taxon>
        <taxon>Metazoa</taxon>
        <taxon>Spiralia</taxon>
        <taxon>Lophotrochozoa</taxon>
        <taxon>Mollusca</taxon>
        <taxon>Bivalvia</taxon>
        <taxon>Autobranchia</taxon>
        <taxon>Heteroconchia</taxon>
        <taxon>Palaeoheterodonta</taxon>
        <taxon>Unionida</taxon>
        <taxon>Unionoidea</taxon>
        <taxon>Unionidae</taxon>
        <taxon>Unioninae</taxon>
        <taxon>Sinanodonta</taxon>
    </lineage>
</organism>
<dbReference type="EMBL" id="JBJQND010000009">
    <property type="protein sequence ID" value="KAL3865632.1"/>
    <property type="molecule type" value="Genomic_DNA"/>
</dbReference>
<name>A0ABD3VVM2_SINWO</name>
<sequence length="525" mass="60883">MTEITSTITLTSKDPEFTVEFPTPIPSNKIALTQLRVYYSWPNVRSEPYHGKLPNNSFVFSYKNTPHTILIPTGAYDIEDISDEIIDRIQAITGPNKIVIHDDPDIYPIEIHAKEAFIGTSIEINSPDYSVDIYNSSIRTLLGWPEYPPGSADIADLPPEPQRDNYISERKDYHDAALTFDKQYNISNYFNEHKYGTEIWLLINQNNITLQSFAMKRDFKQYFDDITAEINKNLPDFVKIITNTEICNKIISYMDEINTNIIQRVLTHNNVKTRTEFATTYKISVDGITEFKIPEFSTVQIKKDLNDILNKKYSQIYDIWLNNLPVVHHKLPEPIFSDFYTDKPPNPPIGNLSSRGYLHNFEFLNDPDIYTKYSFEVFDGTETDIISQEEYRQHGNLVFRFGLGDRGTYEYSIKDITAFFNAQRAQFQSQLQQIRRDLQQSLILDITSAAQQGYILYTFSPNVPPGSIIVMVPPNLEFFRTQNDFIIRIHFRITDQNFELLDLRGEQLQMKIQIKSIDVSSTEVI</sequence>
<gene>
    <name evidence="1" type="ORF">ACJMK2_043003</name>
</gene>
<evidence type="ECO:0000313" key="2">
    <source>
        <dbReference type="Proteomes" id="UP001634394"/>
    </source>
</evidence>